<dbReference type="AlphaFoldDB" id="A0A1E3A237"/>
<protein>
    <submittedName>
        <fullName evidence="1">Uncharacterized protein</fullName>
    </submittedName>
</protein>
<sequence>MYLDILEELLENQAQLYKNAYRGDFSQVCYLEAKDKEHGTYDKNYTNRLRLSYFLLYKHINNEDIVKRLFEEELKDRETNSFQGIGSALEILTFLLMKYNREGTYDSLFERAKTANFDCACGYTPNVEISSELEDSDIYDGISIAIDMGCMESARKLVKLWKEDVACWDKRNYERLIYFNKDIKREEENEEPLKALAEIARAKGKNSDIISTLRSLLHYYIQFDKKEQAYDCFQQLIREGDLTEIYHIRLFEYILEDCMELICEYKEKAEELWKWARPFIIERAGNMFGNLYKKSILAAETVNDDFSGELNYQYQEWKKRVGI</sequence>
<dbReference type="PATRIC" id="fig|1432052.4.peg.6267"/>
<proteinExistence type="predicted"/>
<dbReference type="EMBL" id="MCGH01000004">
    <property type="protein sequence ID" value="ODM02481.1"/>
    <property type="molecule type" value="Genomic_DNA"/>
</dbReference>
<accession>A0A1E3A237</accession>
<evidence type="ECO:0000313" key="1">
    <source>
        <dbReference type="EMBL" id="ODM02481.1"/>
    </source>
</evidence>
<organism evidence="1 2">
    <name type="scientific">Eisenbergiella tayi</name>
    <dbReference type="NCBI Taxonomy" id="1432052"/>
    <lineage>
        <taxon>Bacteria</taxon>
        <taxon>Bacillati</taxon>
        <taxon>Bacillota</taxon>
        <taxon>Clostridia</taxon>
        <taxon>Lachnospirales</taxon>
        <taxon>Lachnospiraceae</taxon>
        <taxon>Eisenbergiella</taxon>
    </lineage>
</organism>
<evidence type="ECO:0000313" key="2">
    <source>
        <dbReference type="Proteomes" id="UP000094067"/>
    </source>
</evidence>
<reference evidence="1 2" key="1">
    <citation type="submission" date="2016-07" db="EMBL/GenBank/DDBJ databases">
        <title>Characterization of isolates of Eisenbergiella tayi derived from blood cultures, using whole genome sequencing.</title>
        <authorList>
            <person name="Burdz T."/>
            <person name="Wiebe D."/>
            <person name="Huynh C."/>
            <person name="Bernard K."/>
        </authorList>
    </citation>
    <scope>NUCLEOTIDE SEQUENCE [LARGE SCALE GENOMIC DNA]</scope>
    <source>
        <strain evidence="1 2">NML 110608</strain>
    </source>
</reference>
<dbReference type="RefSeq" id="WP_069154998.1">
    <property type="nucleotide sequence ID" value="NZ_MCGH01000004.1"/>
</dbReference>
<comment type="caution">
    <text evidence="1">The sequence shown here is derived from an EMBL/GenBank/DDBJ whole genome shotgun (WGS) entry which is preliminary data.</text>
</comment>
<name>A0A1E3A237_9FIRM</name>
<dbReference type="Proteomes" id="UP000094067">
    <property type="component" value="Unassembled WGS sequence"/>
</dbReference>
<gene>
    <name evidence="1" type="ORF">BEI61_05643</name>
</gene>